<name>A0A645IP33_9ZZZZ</name>
<proteinExistence type="predicted"/>
<comment type="caution">
    <text evidence="1">The sequence shown here is derived from an EMBL/GenBank/DDBJ whole genome shotgun (WGS) entry which is preliminary data.</text>
</comment>
<organism evidence="1">
    <name type="scientific">bioreactor metagenome</name>
    <dbReference type="NCBI Taxonomy" id="1076179"/>
    <lineage>
        <taxon>unclassified sequences</taxon>
        <taxon>metagenomes</taxon>
        <taxon>ecological metagenomes</taxon>
    </lineage>
</organism>
<dbReference type="AlphaFoldDB" id="A0A645IP33"/>
<gene>
    <name evidence="1" type="ORF">SDC9_197730</name>
</gene>
<dbReference type="EMBL" id="VSSQ01113960">
    <property type="protein sequence ID" value="MPN50104.1"/>
    <property type="molecule type" value="Genomic_DNA"/>
</dbReference>
<sequence length="134" mass="14918">MRWPTWRCAPVQQRSFCGATRGRWATLSPLMWQPASRPISVARFCCSKTRNRMPATWCICVVRSGSRSTCALASRPAWPATAGENTSCSSSMSFWRVFRAESAWCGTFANAIWTAGSPSSSCRATMTCRDGFWL</sequence>
<evidence type="ECO:0000313" key="1">
    <source>
        <dbReference type="EMBL" id="MPN50104.1"/>
    </source>
</evidence>
<reference evidence="1" key="1">
    <citation type="submission" date="2019-08" db="EMBL/GenBank/DDBJ databases">
        <authorList>
            <person name="Kucharzyk K."/>
            <person name="Murdoch R.W."/>
            <person name="Higgins S."/>
            <person name="Loffler F."/>
        </authorList>
    </citation>
    <scope>NUCLEOTIDE SEQUENCE</scope>
</reference>
<protein>
    <submittedName>
        <fullName evidence="1">Uncharacterized protein</fullName>
    </submittedName>
</protein>
<accession>A0A645IP33</accession>